<evidence type="ECO:0000259" key="5">
    <source>
        <dbReference type="Pfam" id="PF01551"/>
    </source>
</evidence>
<feature type="domain" description="M23ase beta-sheet core" evidence="5">
    <location>
        <begin position="374"/>
        <end position="453"/>
    </location>
</feature>
<feature type="coiled-coil region" evidence="2">
    <location>
        <begin position="68"/>
        <end position="102"/>
    </location>
</feature>
<keyword evidence="1 4" id="KW-0732">Signal</keyword>
<dbReference type="AlphaFoldDB" id="C8PJZ7"/>
<dbReference type="InterPro" id="IPR011055">
    <property type="entry name" value="Dup_hybrid_motif"/>
</dbReference>
<reference evidence="6 7" key="1">
    <citation type="submission" date="2009-07" db="EMBL/GenBank/DDBJ databases">
        <authorList>
            <person name="Madupu R."/>
            <person name="Sebastian Y."/>
            <person name="Durkin A.S."/>
            <person name="Torralba M."/>
            <person name="Methe B."/>
            <person name="Sutton G.G."/>
            <person name="Strausberg R.L."/>
            <person name="Nelson K.E."/>
        </authorList>
    </citation>
    <scope>NUCLEOTIDE SEQUENCE [LARGE SCALE GENOMIC DNA]</scope>
    <source>
        <strain evidence="6 7">RM3268</strain>
    </source>
</reference>
<proteinExistence type="predicted"/>
<keyword evidence="2" id="KW-0175">Coiled coil</keyword>
<dbReference type="CDD" id="cd12797">
    <property type="entry name" value="M23_peptidase"/>
    <property type="match status" value="1"/>
</dbReference>
<dbReference type="EMBL" id="ACYG01000027">
    <property type="protein sequence ID" value="EEV17252.1"/>
    <property type="molecule type" value="Genomic_DNA"/>
</dbReference>
<feature type="chain" id="PRO_5002990016" evidence="4">
    <location>
        <begin position="22"/>
        <end position="460"/>
    </location>
</feature>
<dbReference type="RefSeq" id="WP_005872304.1">
    <property type="nucleotide sequence ID" value="NZ_ACYG01000027.1"/>
</dbReference>
<gene>
    <name evidence="6" type="ORF">CAMGR0001_1548</name>
</gene>
<keyword evidence="7" id="KW-1185">Reference proteome</keyword>
<evidence type="ECO:0000256" key="4">
    <source>
        <dbReference type="SAM" id="SignalP"/>
    </source>
</evidence>
<feature type="compositionally biased region" description="Basic and acidic residues" evidence="3">
    <location>
        <begin position="252"/>
        <end position="279"/>
    </location>
</feature>
<name>C8PJZ7_9BACT</name>
<protein>
    <submittedName>
        <fullName evidence="6">Peptidase, M23 family</fullName>
    </submittedName>
</protein>
<evidence type="ECO:0000313" key="7">
    <source>
        <dbReference type="Proteomes" id="UP000005709"/>
    </source>
</evidence>
<dbReference type="Pfam" id="PF01551">
    <property type="entry name" value="Peptidase_M23"/>
    <property type="match status" value="1"/>
</dbReference>
<organism evidence="6 7">
    <name type="scientific">Campylobacter gracilis RM3268</name>
    <dbReference type="NCBI Taxonomy" id="553220"/>
    <lineage>
        <taxon>Bacteria</taxon>
        <taxon>Pseudomonadati</taxon>
        <taxon>Campylobacterota</taxon>
        <taxon>Epsilonproteobacteria</taxon>
        <taxon>Campylobacterales</taxon>
        <taxon>Campylobacteraceae</taxon>
        <taxon>Campylobacter</taxon>
    </lineage>
</organism>
<dbReference type="SUPFAM" id="SSF51261">
    <property type="entry name" value="Duplicated hybrid motif"/>
    <property type="match status" value="1"/>
</dbReference>
<dbReference type="InterPro" id="IPR050570">
    <property type="entry name" value="Cell_wall_metabolism_enzyme"/>
</dbReference>
<feature type="region of interest" description="Disordered" evidence="3">
    <location>
        <begin position="252"/>
        <end position="309"/>
    </location>
</feature>
<dbReference type="eggNOG" id="COG0739">
    <property type="taxonomic scope" value="Bacteria"/>
</dbReference>
<accession>C8PJZ7</accession>
<dbReference type="Proteomes" id="UP000005709">
    <property type="component" value="Unassembled WGS sequence"/>
</dbReference>
<dbReference type="GO" id="GO:0004222">
    <property type="term" value="F:metalloendopeptidase activity"/>
    <property type="evidence" value="ECO:0007669"/>
    <property type="project" value="TreeGrafter"/>
</dbReference>
<dbReference type="STRING" id="824.CGRAC_0698"/>
<dbReference type="OrthoDB" id="5372565at2"/>
<evidence type="ECO:0000256" key="1">
    <source>
        <dbReference type="ARBA" id="ARBA00022729"/>
    </source>
</evidence>
<feature type="signal peptide" evidence="4">
    <location>
        <begin position="1"/>
        <end position="21"/>
    </location>
</feature>
<sequence>MKKAFLAPLLTLGLAAALTYAAPAKGQSTKDKIAKAGQELKSSQKEGMQLSQKIDEIAGQIVKEQEGFKKREGEIKQLSDTIEGLKDQYATEAQELEKLNSQKVTLLSVQNDLESKIVSVISQELSFDLITDVNSTTTPDSIMASEILEALGVVMNDELKGLIKDYENNQNFINEQNKKIKSIQASMAGYDKKKTDLDAKQTTQKEKLAQMKKDKEDYIAKLEKINDEQDAISKTLQELKIIDDAEEKAKAQKEEAARQAKLEAQKQKERQAREKEYAKAKVAAKKAGKPEPAPPSEPEPEVSEPADERVSKINQKVKQYGSSYQSSRVKKYGGAKTTAPLNGAYLKRKFGNYNDPVYNIKLFNENIVLGSNSGDTQVKAVLPGKVVFAKETAVLDKVVILEHSGGIHTIYAHLNQIPPTVRVGSNVKKGYIIGRIGSDLTFEVTQQNYHINPLDLISLR</sequence>
<dbReference type="PANTHER" id="PTHR21666">
    <property type="entry name" value="PEPTIDASE-RELATED"/>
    <property type="match status" value="1"/>
</dbReference>
<comment type="caution">
    <text evidence="6">The sequence shown here is derived from an EMBL/GenBank/DDBJ whole genome shotgun (WGS) entry which is preliminary data.</text>
</comment>
<evidence type="ECO:0000313" key="6">
    <source>
        <dbReference type="EMBL" id="EEV17252.1"/>
    </source>
</evidence>
<evidence type="ECO:0000256" key="2">
    <source>
        <dbReference type="SAM" id="Coils"/>
    </source>
</evidence>
<dbReference type="PANTHER" id="PTHR21666:SF289">
    <property type="entry name" value="L-ALA--D-GLU ENDOPEPTIDASE"/>
    <property type="match status" value="1"/>
</dbReference>
<dbReference type="InterPro" id="IPR016047">
    <property type="entry name" value="M23ase_b-sheet_dom"/>
</dbReference>
<dbReference type="Gene3D" id="2.70.70.10">
    <property type="entry name" value="Glucose Permease (Domain IIA)"/>
    <property type="match status" value="1"/>
</dbReference>
<evidence type="ECO:0000256" key="3">
    <source>
        <dbReference type="SAM" id="MobiDB-lite"/>
    </source>
</evidence>